<feature type="compositionally biased region" description="Low complexity" evidence="1">
    <location>
        <begin position="344"/>
        <end position="359"/>
    </location>
</feature>
<comment type="caution">
    <text evidence="2">The sequence shown here is derived from an EMBL/GenBank/DDBJ whole genome shotgun (WGS) entry which is preliminary data.</text>
</comment>
<accession>A0AB34HVL0</accession>
<feature type="compositionally biased region" description="Basic and acidic residues" evidence="1">
    <location>
        <begin position="122"/>
        <end position="131"/>
    </location>
</feature>
<evidence type="ECO:0000313" key="2">
    <source>
        <dbReference type="EMBL" id="KAJ8795927.1"/>
    </source>
</evidence>
<gene>
    <name evidence="2" type="ORF">J1605_002689</name>
</gene>
<feature type="region of interest" description="Disordered" evidence="1">
    <location>
        <begin position="92"/>
        <end position="148"/>
    </location>
</feature>
<feature type="compositionally biased region" description="Low complexity" evidence="1">
    <location>
        <begin position="325"/>
        <end position="336"/>
    </location>
</feature>
<feature type="region of interest" description="Disordered" evidence="1">
    <location>
        <begin position="325"/>
        <end position="403"/>
    </location>
</feature>
<evidence type="ECO:0000313" key="3">
    <source>
        <dbReference type="Proteomes" id="UP001159641"/>
    </source>
</evidence>
<reference evidence="2 3" key="1">
    <citation type="submission" date="2022-11" db="EMBL/GenBank/DDBJ databases">
        <title>Whole genome sequence of Eschrichtius robustus ER-17-0199.</title>
        <authorList>
            <person name="Bruniche-Olsen A."/>
            <person name="Black A.N."/>
            <person name="Fields C.J."/>
            <person name="Walden K."/>
            <person name="Dewoody J.A."/>
        </authorList>
    </citation>
    <scope>NUCLEOTIDE SEQUENCE [LARGE SCALE GENOMIC DNA]</scope>
    <source>
        <strain evidence="2">ER-17-0199</strain>
        <tissue evidence="2">Blubber</tissue>
    </source>
</reference>
<protein>
    <submittedName>
        <fullName evidence="2">Uncharacterized protein</fullName>
    </submittedName>
</protein>
<organism evidence="2 3">
    <name type="scientific">Eschrichtius robustus</name>
    <name type="common">California gray whale</name>
    <name type="synonym">Eschrichtius gibbosus</name>
    <dbReference type="NCBI Taxonomy" id="9764"/>
    <lineage>
        <taxon>Eukaryota</taxon>
        <taxon>Metazoa</taxon>
        <taxon>Chordata</taxon>
        <taxon>Craniata</taxon>
        <taxon>Vertebrata</taxon>
        <taxon>Euteleostomi</taxon>
        <taxon>Mammalia</taxon>
        <taxon>Eutheria</taxon>
        <taxon>Laurasiatheria</taxon>
        <taxon>Artiodactyla</taxon>
        <taxon>Whippomorpha</taxon>
        <taxon>Cetacea</taxon>
        <taxon>Mysticeti</taxon>
        <taxon>Eschrichtiidae</taxon>
        <taxon>Eschrichtius</taxon>
    </lineage>
</organism>
<keyword evidence="3" id="KW-1185">Reference proteome</keyword>
<proteinExistence type="predicted"/>
<name>A0AB34HVL0_ESCRO</name>
<dbReference type="AlphaFoldDB" id="A0AB34HVL0"/>
<dbReference type="EMBL" id="JAIQCJ010000544">
    <property type="protein sequence ID" value="KAJ8795927.1"/>
    <property type="molecule type" value="Genomic_DNA"/>
</dbReference>
<feature type="compositionally biased region" description="Low complexity" evidence="1">
    <location>
        <begin position="93"/>
        <end position="111"/>
    </location>
</feature>
<sequence length="403" mass="41084">MYLYPSKSPSALRVRAAAAGALSLGHAQPSAPPRSNYIMIPPVRCAFVSAIRLGSAPRVLINRSLNAPGWALFVSIWAISGKASAGEPVGPVAPTLLSRPPRRPPSGARQRGAWEGTARHWLVHETERRDQLGPPDSGKAPPRWAPRAVQPALPCPARAARCESPEGPRVPLARQLRAAPAPAGARNLAGACAAQPTGAPAAAGTAEDREDPVRANRAPQHLLALEGSAGTPGIPPSAVLPGAVPQPLQVLSFALSACSLSSDSTAGAGVLGQSTAGVRTARSSRLEPPALYESGRALSGRGQRGAIVLALNSLGLPALGGILVPTPGVRRGTARTPRPPPTPLSRLGPSSASSRSALPRPYPVPGSRRLLEAPGGADFYAGAKGTGAGAGWRVEAENPGASL</sequence>
<evidence type="ECO:0000256" key="1">
    <source>
        <dbReference type="SAM" id="MobiDB-lite"/>
    </source>
</evidence>
<dbReference type="Proteomes" id="UP001159641">
    <property type="component" value="Unassembled WGS sequence"/>
</dbReference>